<comment type="similarity">
    <text evidence="2">Belongs to the outer membrane factor (OMF) (TC 1.B.17) family.</text>
</comment>
<dbReference type="RefSeq" id="WP_078346249.1">
    <property type="nucleotide sequence ID" value="NZ_MBTF01000001.1"/>
</dbReference>
<comment type="subcellular location">
    <subcellularLocation>
        <location evidence="1">Cell outer membrane</location>
    </subcellularLocation>
</comment>
<evidence type="ECO:0000256" key="2">
    <source>
        <dbReference type="ARBA" id="ARBA00007613"/>
    </source>
</evidence>
<keyword evidence="7" id="KW-0998">Cell outer membrane</keyword>
<proteinExistence type="inferred from homology"/>
<comment type="caution">
    <text evidence="9">The sequence shown here is derived from an EMBL/GenBank/DDBJ whole genome shotgun (WGS) entry which is preliminary data.</text>
</comment>
<feature type="chain" id="PRO_5012526673" evidence="8">
    <location>
        <begin position="22"/>
        <end position="447"/>
    </location>
</feature>
<dbReference type="Gene3D" id="1.20.1600.10">
    <property type="entry name" value="Outer membrane efflux proteins (OEP)"/>
    <property type="match status" value="1"/>
</dbReference>
<dbReference type="Pfam" id="PF02321">
    <property type="entry name" value="OEP"/>
    <property type="match status" value="2"/>
</dbReference>
<keyword evidence="5" id="KW-0812">Transmembrane</keyword>
<protein>
    <submittedName>
        <fullName evidence="9">Transporter</fullName>
    </submittedName>
</protein>
<keyword evidence="10" id="KW-1185">Reference proteome</keyword>
<dbReference type="GO" id="GO:0009279">
    <property type="term" value="C:cell outer membrane"/>
    <property type="evidence" value="ECO:0007669"/>
    <property type="project" value="UniProtKB-SubCell"/>
</dbReference>
<accession>A0A1S9PM59</accession>
<evidence type="ECO:0000256" key="5">
    <source>
        <dbReference type="ARBA" id="ARBA00022692"/>
    </source>
</evidence>
<dbReference type="PANTHER" id="PTHR30026">
    <property type="entry name" value="OUTER MEMBRANE PROTEIN TOLC"/>
    <property type="match status" value="1"/>
</dbReference>
<organism evidence="9 10">
    <name type="scientific">Mucilaginibacter pedocola</name>
    <dbReference type="NCBI Taxonomy" id="1792845"/>
    <lineage>
        <taxon>Bacteria</taxon>
        <taxon>Pseudomonadati</taxon>
        <taxon>Bacteroidota</taxon>
        <taxon>Sphingobacteriia</taxon>
        <taxon>Sphingobacteriales</taxon>
        <taxon>Sphingobacteriaceae</taxon>
        <taxon>Mucilaginibacter</taxon>
    </lineage>
</organism>
<dbReference type="STRING" id="1792845.BC343_03115"/>
<keyword evidence="8" id="KW-0732">Signal</keyword>
<evidence type="ECO:0000256" key="7">
    <source>
        <dbReference type="ARBA" id="ARBA00023237"/>
    </source>
</evidence>
<keyword evidence="6" id="KW-0472">Membrane</keyword>
<dbReference type="InterPro" id="IPR051906">
    <property type="entry name" value="TolC-like"/>
</dbReference>
<dbReference type="GO" id="GO:1990281">
    <property type="term" value="C:efflux pump complex"/>
    <property type="evidence" value="ECO:0007669"/>
    <property type="project" value="TreeGrafter"/>
</dbReference>
<dbReference type="Proteomes" id="UP000189739">
    <property type="component" value="Unassembled WGS sequence"/>
</dbReference>
<dbReference type="SUPFAM" id="SSF56954">
    <property type="entry name" value="Outer membrane efflux proteins (OEP)"/>
    <property type="match status" value="1"/>
</dbReference>
<keyword evidence="3" id="KW-0813">Transport</keyword>
<evidence type="ECO:0000256" key="4">
    <source>
        <dbReference type="ARBA" id="ARBA00022452"/>
    </source>
</evidence>
<dbReference type="GO" id="GO:0015562">
    <property type="term" value="F:efflux transmembrane transporter activity"/>
    <property type="evidence" value="ECO:0007669"/>
    <property type="project" value="InterPro"/>
</dbReference>
<gene>
    <name evidence="9" type="ORF">BC343_03115</name>
</gene>
<evidence type="ECO:0000256" key="8">
    <source>
        <dbReference type="SAM" id="SignalP"/>
    </source>
</evidence>
<dbReference type="InterPro" id="IPR003423">
    <property type="entry name" value="OMP_efflux"/>
</dbReference>
<evidence type="ECO:0000313" key="10">
    <source>
        <dbReference type="Proteomes" id="UP000189739"/>
    </source>
</evidence>
<dbReference type="EMBL" id="MBTF01000001">
    <property type="protein sequence ID" value="OOQ62056.1"/>
    <property type="molecule type" value="Genomic_DNA"/>
</dbReference>
<evidence type="ECO:0000256" key="3">
    <source>
        <dbReference type="ARBA" id="ARBA00022448"/>
    </source>
</evidence>
<name>A0A1S9PM59_9SPHI</name>
<evidence type="ECO:0000256" key="6">
    <source>
        <dbReference type="ARBA" id="ARBA00023136"/>
    </source>
</evidence>
<evidence type="ECO:0000313" key="9">
    <source>
        <dbReference type="EMBL" id="OOQ62056.1"/>
    </source>
</evidence>
<dbReference type="GO" id="GO:0015288">
    <property type="term" value="F:porin activity"/>
    <property type="evidence" value="ECO:0007669"/>
    <property type="project" value="TreeGrafter"/>
</dbReference>
<keyword evidence="4" id="KW-1134">Transmembrane beta strand</keyword>
<reference evidence="9 10" key="1">
    <citation type="submission" date="2016-07" db="EMBL/GenBank/DDBJ databases">
        <title>Genomic analysis of zinc-resistant bacterium Mucilaginibacter pedocola TBZ30.</title>
        <authorList>
            <person name="Huang J."/>
            <person name="Tang J."/>
        </authorList>
    </citation>
    <scope>NUCLEOTIDE SEQUENCE [LARGE SCALE GENOMIC DNA]</scope>
    <source>
        <strain evidence="9 10">TBZ30</strain>
    </source>
</reference>
<sequence length="447" mass="49630">MRYFKYLVFSLALTIPALANAQSADTTLSLQQCIDIAIKNNLDVKKSELALQTAQVNSNQAKEYMLPTINGQVDHSISSGRGIDPSTNTYVNQSFRSGNYNLNSNLTLFSGLQNLNSIKQTSLAYQAGKMDLQQAKDLVTINVITAYLSVLNNTELLNQVKNQLEVSRQQVDRLTVLEKEGANKLPSDLYDLKGTYGDNQLNVVNTAATLKTSKLSLLQILNIPYKESITLQPITNAEELGKQTGDSADEVYNTALAQLAYVKAATLRRQSSEKGVSVARGSLMPTISLYGGLSTNISSSAKFNGQSIPYWDQFKNNYGKAAGISLRIPLLNYMQNRNKVALAKIQLQNDIYVEQTTKVQLKQNVEQAYLNMTSAYEKYNVLIEQVKAYAESFRTAEIRFNAGVLTSVDFVVAKNNLDRTKIGLINATYSVYIYNKILDYYQGKLSL</sequence>
<feature type="signal peptide" evidence="8">
    <location>
        <begin position="1"/>
        <end position="21"/>
    </location>
</feature>
<dbReference type="PANTHER" id="PTHR30026:SF20">
    <property type="entry name" value="OUTER MEMBRANE PROTEIN TOLC"/>
    <property type="match status" value="1"/>
</dbReference>
<evidence type="ECO:0000256" key="1">
    <source>
        <dbReference type="ARBA" id="ARBA00004442"/>
    </source>
</evidence>
<dbReference type="OrthoDB" id="9811587at2"/>
<dbReference type="AlphaFoldDB" id="A0A1S9PM59"/>